<dbReference type="AlphaFoldDB" id="A0A2G8LML3"/>
<keyword evidence="3" id="KW-1185">Reference proteome</keyword>
<feature type="transmembrane region" description="Helical" evidence="1">
    <location>
        <begin position="36"/>
        <end position="52"/>
    </location>
</feature>
<keyword evidence="1" id="KW-0812">Transmembrane</keyword>
<evidence type="ECO:0000256" key="1">
    <source>
        <dbReference type="SAM" id="Phobius"/>
    </source>
</evidence>
<protein>
    <recommendedName>
        <fullName evidence="4">Transmembrane protein</fullName>
    </recommendedName>
</protein>
<feature type="transmembrane region" description="Helical" evidence="1">
    <location>
        <begin position="64"/>
        <end position="83"/>
    </location>
</feature>
<dbReference type="OrthoDB" id="10059044at2759"/>
<organism evidence="2 3">
    <name type="scientific">Stichopus japonicus</name>
    <name type="common">Sea cucumber</name>
    <dbReference type="NCBI Taxonomy" id="307972"/>
    <lineage>
        <taxon>Eukaryota</taxon>
        <taxon>Metazoa</taxon>
        <taxon>Echinodermata</taxon>
        <taxon>Eleutherozoa</taxon>
        <taxon>Echinozoa</taxon>
        <taxon>Holothuroidea</taxon>
        <taxon>Aspidochirotacea</taxon>
        <taxon>Aspidochirotida</taxon>
        <taxon>Stichopodidae</taxon>
        <taxon>Apostichopus</taxon>
    </lineage>
</organism>
<keyword evidence="1" id="KW-1133">Transmembrane helix</keyword>
<accession>A0A2G8LML3</accession>
<comment type="caution">
    <text evidence="2">The sequence shown here is derived from an EMBL/GenBank/DDBJ whole genome shotgun (WGS) entry which is preliminary data.</text>
</comment>
<evidence type="ECO:0000313" key="2">
    <source>
        <dbReference type="EMBL" id="PIK61496.1"/>
    </source>
</evidence>
<dbReference type="Proteomes" id="UP000230750">
    <property type="component" value="Unassembled WGS sequence"/>
</dbReference>
<evidence type="ECO:0008006" key="4">
    <source>
        <dbReference type="Google" id="ProtNLM"/>
    </source>
</evidence>
<keyword evidence="1" id="KW-0472">Membrane</keyword>
<proteinExistence type="predicted"/>
<dbReference type="EMBL" id="MRZV01000031">
    <property type="protein sequence ID" value="PIK61496.1"/>
    <property type="molecule type" value="Genomic_DNA"/>
</dbReference>
<evidence type="ECO:0000313" key="3">
    <source>
        <dbReference type="Proteomes" id="UP000230750"/>
    </source>
</evidence>
<gene>
    <name evidence="2" type="ORF">BSL78_01621</name>
</gene>
<name>A0A2G8LML3_STIJA</name>
<reference evidence="2 3" key="1">
    <citation type="journal article" date="2017" name="PLoS Biol.">
        <title>The sea cucumber genome provides insights into morphological evolution and visceral regeneration.</title>
        <authorList>
            <person name="Zhang X."/>
            <person name="Sun L."/>
            <person name="Yuan J."/>
            <person name="Sun Y."/>
            <person name="Gao Y."/>
            <person name="Zhang L."/>
            <person name="Li S."/>
            <person name="Dai H."/>
            <person name="Hamel J.F."/>
            <person name="Liu C."/>
            <person name="Yu Y."/>
            <person name="Liu S."/>
            <person name="Lin W."/>
            <person name="Guo K."/>
            <person name="Jin S."/>
            <person name="Xu P."/>
            <person name="Storey K.B."/>
            <person name="Huan P."/>
            <person name="Zhang T."/>
            <person name="Zhou Y."/>
            <person name="Zhang J."/>
            <person name="Lin C."/>
            <person name="Li X."/>
            <person name="Xing L."/>
            <person name="Huo D."/>
            <person name="Sun M."/>
            <person name="Wang L."/>
            <person name="Mercier A."/>
            <person name="Li F."/>
            <person name="Yang H."/>
            <person name="Xiang J."/>
        </authorList>
    </citation>
    <scope>NUCLEOTIDE SEQUENCE [LARGE SCALE GENOMIC DNA]</scope>
    <source>
        <strain evidence="2">Shaxun</strain>
        <tissue evidence="2">Muscle</tissue>
    </source>
</reference>
<sequence>MANDPSEASTWLAKQKEQMRQDVTDFRLKDCKECRYIGGGVIMIAGSYVGFVGQRRASLRGGSFISRVPSALVAGVMLSLGILRLSGINPFTSSESEIGIDFLRKVFKNKDSEDSAG</sequence>